<dbReference type="InterPro" id="IPR003593">
    <property type="entry name" value="AAA+_ATPase"/>
</dbReference>
<dbReference type="PROSITE" id="PS00211">
    <property type="entry name" value="ABC_TRANSPORTER_1"/>
    <property type="match status" value="1"/>
</dbReference>
<organism evidence="11 12">
    <name type="scientific">Anaeroplasma bactoclasticum</name>
    <dbReference type="NCBI Taxonomy" id="2088"/>
    <lineage>
        <taxon>Bacteria</taxon>
        <taxon>Bacillati</taxon>
        <taxon>Mycoplasmatota</taxon>
        <taxon>Mollicutes</taxon>
        <taxon>Anaeroplasmatales</taxon>
        <taxon>Anaeroplasmataceae</taxon>
        <taxon>Anaeroplasma</taxon>
    </lineage>
</organism>
<evidence type="ECO:0000256" key="1">
    <source>
        <dbReference type="ARBA" id="ARBA00004651"/>
    </source>
</evidence>
<evidence type="ECO:0000256" key="6">
    <source>
        <dbReference type="ARBA" id="ARBA00022989"/>
    </source>
</evidence>
<dbReference type="GO" id="GO:0005886">
    <property type="term" value="C:plasma membrane"/>
    <property type="evidence" value="ECO:0007669"/>
    <property type="project" value="UniProtKB-SubCell"/>
</dbReference>
<dbReference type="Pfam" id="PF00005">
    <property type="entry name" value="ABC_tran"/>
    <property type="match status" value="1"/>
</dbReference>
<evidence type="ECO:0000259" key="9">
    <source>
        <dbReference type="PROSITE" id="PS50893"/>
    </source>
</evidence>
<dbReference type="InParanoid" id="A0A397RW10"/>
<keyword evidence="5 11" id="KW-0067">ATP-binding</keyword>
<feature type="transmembrane region" description="Helical" evidence="8">
    <location>
        <begin position="141"/>
        <end position="158"/>
    </location>
</feature>
<feature type="transmembrane region" description="Helical" evidence="8">
    <location>
        <begin position="245"/>
        <end position="270"/>
    </location>
</feature>
<feature type="transmembrane region" description="Helical" evidence="8">
    <location>
        <begin position="164"/>
        <end position="184"/>
    </location>
</feature>
<evidence type="ECO:0000313" key="12">
    <source>
        <dbReference type="Proteomes" id="UP000266506"/>
    </source>
</evidence>
<dbReference type="InterPro" id="IPR011527">
    <property type="entry name" value="ABC1_TM_dom"/>
</dbReference>
<feature type="transmembrane region" description="Helical" evidence="8">
    <location>
        <begin position="63"/>
        <end position="88"/>
    </location>
</feature>
<name>A0A397RW10_9MOLU</name>
<reference evidence="11 12" key="1">
    <citation type="submission" date="2018-08" db="EMBL/GenBank/DDBJ databases">
        <title>Genomic Encyclopedia of Archaeal and Bacterial Type Strains, Phase II (KMG-II): from individual species to whole genera.</title>
        <authorList>
            <person name="Goeker M."/>
        </authorList>
    </citation>
    <scope>NUCLEOTIDE SEQUENCE [LARGE SCALE GENOMIC DNA]</scope>
    <source>
        <strain evidence="11 12">ATCC 27112</strain>
    </source>
</reference>
<dbReference type="Gene3D" id="3.40.50.300">
    <property type="entry name" value="P-loop containing nucleotide triphosphate hydrolases"/>
    <property type="match status" value="1"/>
</dbReference>
<keyword evidence="7 8" id="KW-0472">Membrane</keyword>
<evidence type="ECO:0000313" key="11">
    <source>
        <dbReference type="EMBL" id="RIA78530.1"/>
    </source>
</evidence>
<feature type="transmembrane region" description="Helical" evidence="8">
    <location>
        <begin position="20"/>
        <end position="43"/>
    </location>
</feature>
<keyword evidence="6 8" id="KW-1133">Transmembrane helix</keyword>
<keyword evidence="4" id="KW-0547">Nucleotide-binding</keyword>
<dbReference type="SUPFAM" id="SSF90123">
    <property type="entry name" value="ABC transporter transmembrane region"/>
    <property type="match status" value="1"/>
</dbReference>
<comment type="similarity">
    <text evidence="2">Belongs to the ABC transporter superfamily.</text>
</comment>
<dbReference type="Gene3D" id="1.20.1560.10">
    <property type="entry name" value="ABC transporter type 1, transmembrane domain"/>
    <property type="match status" value="1"/>
</dbReference>
<dbReference type="PROSITE" id="PS50929">
    <property type="entry name" value="ABC_TM1F"/>
    <property type="match status" value="1"/>
</dbReference>
<evidence type="ECO:0000259" key="10">
    <source>
        <dbReference type="PROSITE" id="PS50929"/>
    </source>
</evidence>
<dbReference type="OrthoDB" id="383768at2"/>
<accession>A0A397RW10</accession>
<dbReference type="PANTHER" id="PTHR43394">
    <property type="entry name" value="ATP-DEPENDENT PERMEASE MDL1, MITOCHONDRIAL"/>
    <property type="match status" value="1"/>
</dbReference>
<evidence type="ECO:0000256" key="3">
    <source>
        <dbReference type="ARBA" id="ARBA00022692"/>
    </source>
</evidence>
<feature type="domain" description="ABC transporter" evidence="9">
    <location>
        <begin position="337"/>
        <end position="570"/>
    </location>
</feature>
<dbReference type="GO" id="GO:0015421">
    <property type="term" value="F:ABC-type oligopeptide transporter activity"/>
    <property type="evidence" value="ECO:0007669"/>
    <property type="project" value="TreeGrafter"/>
</dbReference>
<keyword evidence="3 8" id="KW-0812">Transmembrane</keyword>
<comment type="caution">
    <text evidence="11">The sequence shown here is derived from an EMBL/GenBank/DDBJ whole genome shotgun (WGS) entry which is preliminary data.</text>
</comment>
<dbReference type="PANTHER" id="PTHR43394:SF1">
    <property type="entry name" value="ATP-BINDING CASSETTE SUB-FAMILY B MEMBER 10, MITOCHONDRIAL"/>
    <property type="match status" value="1"/>
</dbReference>
<dbReference type="CDD" id="cd07346">
    <property type="entry name" value="ABC_6TM_exporters"/>
    <property type="match status" value="1"/>
</dbReference>
<dbReference type="SUPFAM" id="SSF52540">
    <property type="entry name" value="P-loop containing nucleoside triphosphate hydrolases"/>
    <property type="match status" value="1"/>
</dbReference>
<feature type="domain" description="ABC transmembrane type-1" evidence="10">
    <location>
        <begin position="22"/>
        <end position="305"/>
    </location>
</feature>
<dbReference type="InterPro" id="IPR027417">
    <property type="entry name" value="P-loop_NTPase"/>
</dbReference>
<dbReference type="PROSITE" id="PS50893">
    <property type="entry name" value="ABC_TRANSPORTER_2"/>
    <property type="match status" value="1"/>
</dbReference>
<dbReference type="SMART" id="SM00382">
    <property type="entry name" value="AAA"/>
    <property type="match status" value="1"/>
</dbReference>
<dbReference type="Proteomes" id="UP000266506">
    <property type="component" value="Unassembled WGS sequence"/>
</dbReference>
<protein>
    <submittedName>
        <fullName evidence="11">ATP-binding cassette subfamily B protein</fullName>
    </submittedName>
</protein>
<comment type="subcellular location">
    <subcellularLocation>
        <location evidence="1">Cell membrane</location>
        <topology evidence="1">Multi-pass membrane protein</topology>
    </subcellularLocation>
</comment>
<evidence type="ECO:0000256" key="4">
    <source>
        <dbReference type="ARBA" id="ARBA00022741"/>
    </source>
</evidence>
<dbReference type="InterPro" id="IPR003439">
    <property type="entry name" value="ABC_transporter-like_ATP-bd"/>
</dbReference>
<evidence type="ECO:0000256" key="5">
    <source>
        <dbReference type="ARBA" id="ARBA00022840"/>
    </source>
</evidence>
<dbReference type="FunFam" id="3.40.50.300:FF:000218">
    <property type="entry name" value="Multidrug ABC transporter ATP-binding protein"/>
    <property type="match status" value="1"/>
</dbReference>
<dbReference type="InterPro" id="IPR017871">
    <property type="entry name" value="ABC_transporter-like_CS"/>
</dbReference>
<dbReference type="InterPro" id="IPR039421">
    <property type="entry name" value="Type_1_exporter"/>
</dbReference>
<feature type="transmembrane region" description="Helical" evidence="8">
    <location>
        <begin position="276"/>
        <end position="295"/>
    </location>
</feature>
<evidence type="ECO:0000256" key="7">
    <source>
        <dbReference type="ARBA" id="ARBA00023136"/>
    </source>
</evidence>
<sequence length="581" mass="64064">MKRRGLFSIIFDYAGAKKKYYVFSIITSLISVTAGISPFYFIASIINKLIEGRNEFSAYSLDSILLLVLFFLKGAFHIVSTSLSHIAAYQTIKGVRKRAIDSLALASLGDVKSHNSGSLKNTLCERIDSTEVALAHIIPEFTGNIIGFLGTFIYLMIISWQMGLIALIPFTIGMVSYLTMSIGYEKYWNNCINKTKVLNDTAVEYINGIEVIKAFGKSESSYKKFKKAAKEGADCFVEWQRKCNIAFSIAMTVAPYTLLAVLPLGGILYYHGMITLEVFVISILMSVGLISPLINSMGHVDDLHKAKTIFSEIDEIVSMDHLNRPSVSKNTPKDSSISLKGVSFGYEDKEVLHNINLDIKANSQIALVGPSGAGKSTIAKLIASLWDPNKGDIYIGGVNIKDLTLEDYNKMVSYVSQNNYLFNVSILENIKMGNLNATDEDVIAVCKKCGIHDFIMNLENGYNTIVGDSGSHLSGGERQRISIARAMMKDSKIVILDEATAYTDPENEAIIQKSLSALAEDKTVIVIAHRLSTIIHSDDIILVNDGIIEAHGKHEELLEKSELYKNMWLSHIAGKDSDLNA</sequence>
<gene>
    <name evidence="11" type="ORF">EI71_00091</name>
</gene>
<dbReference type="EMBL" id="QXEV01000001">
    <property type="protein sequence ID" value="RIA78530.1"/>
    <property type="molecule type" value="Genomic_DNA"/>
</dbReference>
<evidence type="ECO:0000256" key="8">
    <source>
        <dbReference type="SAM" id="Phobius"/>
    </source>
</evidence>
<dbReference type="Pfam" id="PF00664">
    <property type="entry name" value="ABC_membrane"/>
    <property type="match status" value="1"/>
</dbReference>
<proteinExistence type="inferred from homology"/>
<evidence type="ECO:0000256" key="2">
    <source>
        <dbReference type="ARBA" id="ARBA00005417"/>
    </source>
</evidence>
<dbReference type="AlphaFoldDB" id="A0A397RW10"/>
<dbReference type="InterPro" id="IPR036640">
    <property type="entry name" value="ABC1_TM_sf"/>
</dbReference>
<dbReference type="GO" id="GO:0005524">
    <property type="term" value="F:ATP binding"/>
    <property type="evidence" value="ECO:0007669"/>
    <property type="project" value="UniProtKB-KW"/>
</dbReference>
<dbReference type="GO" id="GO:0016887">
    <property type="term" value="F:ATP hydrolysis activity"/>
    <property type="evidence" value="ECO:0007669"/>
    <property type="project" value="InterPro"/>
</dbReference>
<dbReference type="RefSeq" id="WP_119015274.1">
    <property type="nucleotide sequence ID" value="NZ_QXEV01000001.1"/>
</dbReference>
<keyword evidence="12" id="KW-1185">Reference proteome</keyword>